<dbReference type="EMBL" id="JBHTIZ010000011">
    <property type="protein sequence ID" value="MFD0983591.1"/>
    <property type="molecule type" value="Genomic_DNA"/>
</dbReference>
<organism evidence="1 2">
    <name type="scientific">Flavobacterium myungsuense</name>
    <dbReference type="NCBI Taxonomy" id="651823"/>
    <lineage>
        <taxon>Bacteria</taxon>
        <taxon>Pseudomonadati</taxon>
        <taxon>Bacteroidota</taxon>
        <taxon>Flavobacteriia</taxon>
        <taxon>Flavobacteriales</taxon>
        <taxon>Flavobacteriaceae</taxon>
        <taxon>Flavobacterium</taxon>
    </lineage>
</organism>
<dbReference type="Proteomes" id="UP001597051">
    <property type="component" value="Unassembled WGS sequence"/>
</dbReference>
<gene>
    <name evidence="1" type="ORF">ACFQ0S_03780</name>
</gene>
<accession>A0ABW3J074</accession>
<comment type="caution">
    <text evidence="1">The sequence shown here is derived from an EMBL/GenBank/DDBJ whole genome shotgun (WGS) entry which is preliminary data.</text>
</comment>
<evidence type="ECO:0000313" key="2">
    <source>
        <dbReference type="Proteomes" id="UP001597051"/>
    </source>
</evidence>
<proteinExistence type="predicted"/>
<dbReference type="InterPro" id="IPR029044">
    <property type="entry name" value="Nucleotide-diphossugar_trans"/>
</dbReference>
<reference evidence="2" key="1">
    <citation type="journal article" date="2019" name="Int. J. Syst. Evol. Microbiol.">
        <title>The Global Catalogue of Microorganisms (GCM) 10K type strain sequencing project: providing services to taxonomists for standard genome sequencing and annotation.</title>
        <authorList>
            <consortium name="The Broad Institute Genomics Platform"/>
            <consortium name="The Broad Institute Genome Sequencing Center for Infectious Disease"/>
            <person name="Wu L."/>
            <person name="Ma J."/>
        </authorList>
    </citation>
    <scope>NUCLEOTIDE SEQUENCE [LARGE SCALE GENOMIC DNA]</scope>
    <source>
        <strain evidence="2">CECT 7649</strain>
    </source>
</reference>
<sequence>MIKKLKLIYRFFLDLISKVKYFIFLNKTSDDQSKDILFLDRNNSDIDLVTIAFNNPLMIEFQIQLLRKNITDKFSYIVADNSNDLKVRKRISDLCKSHNVYYVSIPINMYFRNKSHAAAMHWVYKNIVKKRNNLYFGFLDHDIFPTEPYSILNRMKNNIYGRVIHSYLPNGYNEEVTSEYPYWSLWAGFYFLKSDLLSRVNVYRFNFNPKSFQKGSYLDTGGGLWDVFMSKTLYPGQLATYSAVKFRDSKVSNVQTDYYEKIDNWVHFVNISNWYSTPNAKEKNDFIVNLLSELLKK</sequence>
<keyword evidence="2" id="KW-1185">Reference proteome</keyword>
<evidence type="ECO:0008006" key="3">
    <source>
        <dbReference type="Google" id="ProtNLM"/>
    </source>
</evidence>
<evidence type="ECO:0000313" key="1">
    <source>
        <dbReference type="EMBL" id="MFD0983591.1"/>
    </source>
</evidence>
<dbReference type="RefSeq" id="WP_379754069.1">
    <property type="nucleotide sequence ID" value="NZ_JBHSYB010000012.1"/>
</dbReference>
<protein>
    <recommendedName>
        <fullName evidence="3">Glycosyltransferase 2-like domain-containing protein</fullName>
    </recommendedName>
</protein>
<dbReference type="SUPFAM" id="SSF53448">
    <property type="entry name" value="Nucleotide-diphospho-sugar transferases"/>
    <property type="match status" value="1"/>
</dbReference>
<name>A0ABW3J074_9FLAO</name>